<evidence type="ECO:0000313" key="1">
    <source>
        <dbReference type="EMBL" id="KAL0157557.1"/>
    </source>
</evidence>
<keyword evidence="2" id="KW-1185">Reference proteome</keyword>
<comment type="caution">
    <text evidence="1">The sequence shown here is derived from an EMBL/GenBank/DDBJ whole genome shotgun (WGS) entry which is preliminary data.</text>
</comment>
<sequence length="50" mass="5916">MFSSLCSRPHTKNWTEISIDFDVDVLPMNRALIQFKKTLDETLDEKLIQF</sequence>
<dbReference type="Proteomes" id="UP001529510">
    <property type="component" value="Unassembled WGS sequence"/>
</dbReference>
<protein>
    <submittedName>
        <fullName evidence="1">Uncharacterized protein</fullName>
    </submittedName>
</protein>
<reference evidence="1 2" key="1">
    <citation type="submission" date="2024-05" db="EMBL/GenBank/DDBJ databases">
        <title>Genome sequencing and assembly of Indian major carp, Cirrhinus mrigala (Hamilton, 1822).</title>
        <authorList>
            <person name="Mohindra V."/>
            <person name="Chowdhury L.M."/>
            <person name="Lal K."/>
            <person name="Jena J.K."/>
        </authorList>
    </citation>
    <scope>NUCLEOTIDE SEQUENCE [LARGE SCALE GENOMIC DNA]</scope>
    <source>
        <strain evidence="1">CM1030</strain>
        <tissue evidence="1">Blood</tissue>
    </source>
</reference>
<dbReference type="AlphaFoldDB" id="A0ABD0N8J1"/>
<organism evidence="1 2">
    <name type="scientific">Cirrhinus mrigala</name>
    <name type="common">Mrigala</name>
    <dbReference type="NCBI Taxonomy" id="683832"/>
    <lineage>
        <taxon>Eukaryota</taxon>
        <taxon>Metazoa</taxon>
        <taxon>Chordata</taxon>
        <taxon>Craniata</taxon>
        <taxon>Vertebrata</taxon>
        <taxon>Euteleostomi</taxon>
        <taxon>Actinopterygii</taxon>
        <taxon>Neopterygii</taxon>
        <taxon>Teleostei</taxon>
        <taxon>Ostariophysi</taxon>
        <taxon>Cypriniformes</taxon>
        <taxon>Cyprinidae</taxon>
        <taxon>Labeoninae</taxon>
        <taxon>Labeonini</taxon>
        <taxon>Cirrhinus</taxon>
    </lineage>
</organism>
<gene>
    <name evidence="1" type="ORF">M9458_045633</name>
</gene>
<proteinExistence type="predicted"/>
<accession>A0ABD0N8J1</accession>
<name>A0ABD0N8J1_CIRMR</name>
<dbReference type="EMBL" id="JAMKFB020000023">
    <property type="protein sequence ID" value="KAL0157557.1"/>
    <property type="molecule type" value="Genomic_DNA"/>
</dbReference>
<feature type="non-terminal residue" evidence="1">
    <location>
        <position position="50"/>
    </location>
</feature>
<evidence type="ECO:0000313" key="2">
    <source>
        <dbReference type="Proteomes" id="UP001529510"/>
    </source>
</evidence>